<dbReference type="EMBL" id="JAZDUF010000006">
    <property type="protein sequence ID" value="MEE3852562.1"/>
    <property type="molecule type" value="Genomic_DNA"/>
</dbReference>
<accession>A0ABU7MHQ8</accession>
<dbReference type="RefSeq" id="WP_330434856.1">
    <property type="nucleotide sequence ID" value="NZ_JAZDUF010000006.1"/>
</dbReference>
<proteinExistence type="predicted"/>
<name>A0ABU7MHQ8_9ACTN</name>
<organism evidence="1 2">
    <name type="scientific">Gordonia sesuvii</name>
    <dbReference type="NCBI Taxonomy" id="3116777"/>
    <lineage>
        <taxon>Bacteria</taxon>
        <taxon>Bacillati</taxon>
        <taxon>Actinomycetota</taxon>
        <taxon>Actinomycetes</taxon>
        <taxon>Mycobacteriales</taxon>
        <taxon>Gordoniaceae</taxon>
        <taxon>Gordonia</taxon>
    </lineage>
</organism>
<dbReference type="Proteomes" id="UP001347146">
    <property type="component" value="Unassembled WGS sequence"/>
</dbReference>
<protein>
    <submittedName>
        <fullName evidence="1">Uncharacterized protein</fullName>
    </submittedName>
</protein>
<reference evidence="1 2" key="1">
    <citation type="submission" date="2024-01" db="EMBL/GenBank/DDBJ databases">
        <title>Draft genome sequence of Gordonia sp. LSe1-13.</title>
        <authorList>
            <person name="Suphannarot A."/>
            <person name="Mingma R."/>
        </authorList>
    </citation>
    <scope>NUCLEOTIDE SEQUENCE [LARGE SCALE GENOMIC DNA]</scope>
    <source>
        <strain evidence="1 2">LSe1-13</strain>
    </source>
</reference>
<evidence type="ECO:0000313" key="1">
    <source>
        <dbReference type="EMBL" id="MEE3852562.1"/>
    </source>
</evidence>
<comment type="caution">
    <text evidence="1">The sequence shown here is derived from an EMBL/GenBank/DDBJ whole genome shotgun (WGS) entry which is preliminary data.</text>
</comment>
<sequence>MNLRDLYPEAFEGAEVADDFFELDDESPSSYMRRSLLEGLQQFDPSAVLSPFLDVRLIGTRFHAAELDAKAADVLIKLQNEITAAAPSGVLDDELRIGVGQLSEGSLVMHVRPAAPTVAGGEMHVLPEVLEATVRRVLDLHDTLEQRPQQLPAQTANQRGLHDRVRQLAASLDDADAELELDLLESSGGRRVSRVSERGRSNARALFERVPKVSEVSLAGAVDALDGAGKVRLKVAKTRPEITEVPASIVGQLRIGEYLRLRVRYSRAEDKFGERTDEKWTFVRQLGSDEILPEDSAANARQTS</sequence>
<evidence type="ECO:0000313" key="2">
    <source>
        <dbReference type="Proteomes" id="UP001347146"/>
    </source>
</evidence>
<gene>
    <name evidence="1" type="ORF">VZC37_19630</name>
</gene>
<keyword evidence="2" id="KW-1185">Reference proteome</keyword>